<protein>
    <submittedName>
        <fullName evidence="1">Uncharacterized protein</fullName>
    </submittedName>
</protein>
<evidence type="ECO:0000313" key="2">
    <source>
        <dbReference type="Proteomes" id="UP000660729"/>
    </source>
</evidence>
<accession>A0A8H6RNR3</accession>
<keyword evidence="2" id="KW-1185">Reference proteome</keyword>
<dbReference type="Proteomes" id="UP000660729">
    <property type="component" value="Unassembled WGS sequence"/>
</dbReference>
<dbReference type="PROSITE" id="PS51257">
    <property type="entry name" value="PROKAR_LIPOPROTEIN"/>
    <property type="match status" value="1"/>
</dbReference>
<organism evidence="1 2">
    <name type="scientific">Pseudocercospora fuligena</name>
    <dbReference type="NCBI Taxonomy" id="685502"/>
    <lineage>
        <taxon>Eukaryota</taxon>
        <taxon>Fungi</taxon>
        <taxon>Dikarya</taxon>
        <taxon>Ascomycota</taxon>
        <taxon>Pezizomycotina</taxon>
        <taxon>Dothideomycetes</taxon>
        <taxon>Dothideomycetidae</taxon>
        <taxon>Mycosphaerellales</taxon>
        <taxon>Mycosphaerellaceae</taxon>
        <taxon>Pseudocercospora</taxon>
    </lineage>
</organism>
<dbReference type="AlphaFoldDB" id="A0A8H6RNR3"/>
<proteinExistence type="predicted"/>
<dbReference type="OrthoDB" id="5337308at2759"/>
<sequence>MVRSASIFGVFIALACLITVWVPAVLRSINTSRSSIVSAISNLDTSKIAYGVKSDNLVSAIPRDISHNATSSEDLEDYDIHVTWPLSNKYDKFLGRGCKLWENLQRRRNDISGSSFSEISALETNDWQLSDPASTTDARLKQLLNSIEAPLKDKNIDITTAAGNLNIEATHKPTQAKYFEVYNPKLGALIACRNYGPAWMKQNVEAYKDVKLPDLQKWYVWRSRSWMKLIHVRSDVVFLVWAKITSMIQRINLKFVIRLNVQNEDTNDVVSEALKKVGVANGVPPAWPGYTFKPDEDGLKPFQAVLGTPNLYGVAYLLLQHAGQMGRKTIKSITVWDKSGLANQDMGWSLCIMVELTDLP</sequence>
<evidence type="ECO:0000313" key="1">
    <source>
        <dbReference type="EMBL" id="KAF7194404.1"/>
    </source>
</evidence>
<comment type="caution">
    <text evidence="1">The sequence shown here is derived from an EMBL/GenBank/DDBJ whole genome shotgun (WGS) entry which is preliminary data.</text>
</comment>
<name>A0A8H6RNR3_9PEZI</name>
<reference evidence="1" key="1">
    <citation type="submission" date="2020-04" db="EMBL/GenBank/DDBJ databases">
        <title>Draft genome resource of the tomato pathogen Pseudocercospora fuligena.</title>
        <authorList>
            <person name="Zaccaron A."/>
        </authorList>
    </citation>
    <scope>NUCLEOTIDE SEQUENCE</scope>
    <source>
        <strain evidence="1">PF001</strain>
    </source>
</reference>
<gene>
    <name evidence="1" type="ORF">HII31_04209</name>
</gene>
<dbReference type="EMBL" id="JABCIY010000061">
    <property type="protein sequence ID" value="KAF7194404.1"/>
    <property type="molecule type" value="Genomic_DNA"/>
</dbReference>